<comment type="caution">
    <text evidence="3">The sequence shown here is derived from an EMBL/GenBank/DDBJ whole genome shotgun (WGS) entry which is preliminary data.</text>
</comment>
<name>A0ABR2I1P0_9PEZI</name>
<dbReference type="EMBL" id="JAPCWZ010000007">
    <property type="protein sequence ID" value="KAK8856297.1"/>
    <property type="molecule type" value="Genomic_DNA"/>
</dbReference>
<keyword evidence="4" id="KW-1185">Reference proteome</keyword>
<evidence type="ECO:0000259" key="2">
    <source>
        <dbReference type="PROSITE" id="PS50181"/>
    </source>
</evidence>
<evidence type="ECO:0000313" key="3">
    <source>
        <dbReference type="EMBL" id="KAK8856297.1"/>
    </source>
</evidence>
<sequence>MTRTFMERHGSLNSVGRLKSKRLAHFVKRVSSLRISSPPNMDSWSQIFPQSMDLTGATNDASTGDEEAEFASATTVFSSNAAEVRPEALGTALTTLTPPVMTMRSRPQPTRSKLLDLPQELLDSITSYLSPANIVVLALVNKELLGRFIQSAAQPPTEESPQTSDPEASSSSGSSGQPTNVLTPLASKVLGDYVKRVDSPKHRVRSALLSLLDNDLLDLVYCYKCKRLHGPFVPFKDRVFAPKKAVRCVDHPPDHHIPSRANRKLLRIITKRRKQGAEYSPLMAQVNNTATVYKNGIMVQTSLRMRYRGDNLLLRRQRIVSSIDKTPLSLWSFVQQLSDPSISTATSDPKVLTICPHQTWRSRYGKLLGQLLSHVCKKSHTGDLNALPPSAAKCSAECFSHDPYDVALNPGNTIFDRLSQLDAGHAASQLSTGVPNTALDTFGSGGGCAACTTDFHLDVVKLPEPFKWGFALTTWLDLGHVDFCPKWDSHRDLRPPRPYVRVSDKLGGACRQFESVAEPDHYVPIINELNLERMKNYGWAERAAQGRDRYIAWNSGHCANPVTGWLSDPDPLDKDDLTT</sequence>
<dbReference type="PROSITE" id="PS50181">
    <property type="entry name" value="FBOX"/>
    <property type="match status" value="1"/>
</dbReference>
<dbReference type="Proteomes" id="UP001390339">
    <property type="component" value="Unassembled WGS sequence"/>
</dbReference>
<feature type="domain" description="F-box" evidence="2">
    <location>
        <begin position="111"/>
        <end position="144"/>
    </location>
</feature>
<evidence type="ECO:0000256" key="1">
    <source>
        <dbReference type="SAM" id="MobiDB-lite"/>
    </source>
</evidence>
<dbReference type="InterPro" id="IPR001810">
    <property type="entry name" value="F-box_dom"/>
</dbReference>
<organism evidence="3 4">
    <name type="scientific">Apiospora arundinis</name>
    <dbReference type="NCBI Taxonomy" id="335852"/>
    <lineage>
        <taxon>Eukaryota</taxon>
        <taxon>Fungi</taxon>
        <taxon>Dikarya</taxon>
        <taxon>Ascomycota</taxon>
        <taxon>Pezizomycotina</taxon>
        <taxon>Sordariomycetes</taxon>
        <taxon>Xylariomycetidae</taxon>
        <taxon>Amphisphaeriales</taxon>
        <taxon>Apiosporaceae</taxon>
        <taxon>Apiospora</taxon>
    </lineage>
</organism>
<gene>
    <name evidence="3" type="ORF">PGQ11_012209</name>
</gene>
<feature type="compositionally biased region" description="Polar residues" evidence="1">
    <location>
        <begin position="153"/>
        <end position="168"/>
    </location>
</feature>
<dbReference type="InterPro" id="IPR036047">
    <property type="entry name" value="F-box-like_dom_sf"/>
</dbReference>
<protein>
    <recommendedName>
        <fullName evidence="2">F-box domain-containing protein</fullName>
    </recommendedName>
</protein>
<reference evidence="3 4" key="1">
    <citation type="journal article" date="2024" name="IMA Fungus">
        <title>Apiospora arundinis, a panoply of carbohydrate-active enzymes and secondary metabolites.</title>
        <authorList>
            <person name="Sorensen T."/>
            <person name="Petersen C."/>
            <person name="Muurmann A.T."/>
            <person name="Christiansen J.V."/>
            <person name="Brundto M.L."/>
            <person name="Overgaard C.K."/>
            <person name="Boysen A.T."/>
            <person name="Wollenberg R.D."/>
            <person name="Larsen T.O."/>
            <person name="Sorensen J.L."/>
            <person name="Nielsen K.L."/>
            <person name="Sondergaard T.E."/>
        </authorList>
    </citation>
    <scope>NUCLEOTIDE SEQUENCE [LARGE SCALE GENOMIC DNA]</scope>
    <source>
        <strain evidence="3 4">AAU 773</strain>
    </source>
</reference>
<feature type="region of interest" description="Disordered" evidence="1">
    <location>
        <begin position="153"/>
        <end position="181"/>
    </location>
</feature>
<accession>A0ABR2I1P0</accession>
<dbReference type="SUPFAM" id="SSF81383">
    <property type="entry name" value="F-box domain"/>
    <property type="match status" value="1"/>
</dbReference>
<proteinExistence type="predicted"/>
<evidence type="ECO:0000313" key="4">
    <source>
        <dbReference type="Proteomes" id="UP001390339"/>
    </source>
</evidence>